<dbReference type="Gene3D" id="3.40.50.720">
    <property type="entry name" value="NAD(P)-binding Rossmann-like Domain"/>
    <property type="match status" value="1"/>
</dbReference>
<evidence type="ECO:0000256" key="1">
    <source>
        <dbReference type="ARBA" id="ARBA00006484"/>
    </source>
</evidence>
<evidence type="ECO:0000256" key="2">
    <source>
        <dbReference type="ARBA" id="ARBA00023002"/>
    </source>
</evidence>
<dbReference type="Proteomes" id="UP000317894">
    <property type="component" value="Unassembled WGS sequence"/>
</dbReference>
<dbReference type="Pfam" id="PF00106">
    <property type="entry name" value="adh_short"/>
    <property type="match status" value="1"/>
</dbReference>
<proteinExistence type="inferred from homology"/>
<reference evidence="5 6" key="1">
    <citation type="submission" date="2019-07" db="EMBL/GenBank/DDBJ databases">
        <title>Novel species isolated from glacier.</title>
        <authorList>
            <person name="Liu Q."/>
            <person name="Xin Y.-H."/>
        </authorList>
    </citation>
    <scope>NUCLEOTIDE SEQUENCE [LARGE SCALE GENOMIC DNA]</scope>
    <source>
        <strain evidence="5 6">LB1R16</strain>
    </source>
</reference>
<evidence type="ECO:0000259" key="4">
    <source>
        <dbReference type="SMART" id="SM00822"/>
    </source>
</evidence>
<feature type="domain" description="Ketoreductase" evidence="4">
    <location>
        <begin position="7"/>
        <end position="195"/>
    </location>
</feature>
<dbReference type="PRINTS" id="PR00080">
    <property type="entry name" value="SDRFAMILY"/>
</dbReference>
<keyword evidence="6" id="KW-1185">Reference proteome</keyword>
<dbReference type="OrthoDB" id="9804774at2"/>
<dbReference type="InterPro" id="IPR020904">
    <property type="entry name" value="Sc_DH/Rdtase_CS"/>
</dbReference>
<dbReference type="GO" id="GO:0016491">
    <property type="term" value="F:oxidoreductase activity"/>
    <property type="evidence" value="ECO:0007669"/>
    <property type="project" value="UniProtKB-KW"/>
</dbReference>
<comment type="caution">
    <text evidence="5">The sequence shown here is derived from an EMBL/GenBank/DDBJ whole genome shotgun (WGS) entry which is preliminary data.</text>
</comment>
<name>A0A552U9P9_9SPHN</name>
<dbReference type="InterPro" id="IPR036291">
    <property type="entry name" value="NAD(P)-bd_dom_sf"/>
</dbReference>
<dbReference type="EMBL" id="VJWA01000002">
    <property type="protein sequence ID" value="TRW14930.1"/>
    <property type="molecule type" value="Genomic_DNA"/>
</dbReference>
<dbReference type="PRINTS" id="PR00081">
    <property type="entry name" value="GDHRDH"/>
</dbReference>
<dbReference type="SUPFAM" id="SSF51735">
    <property type="entry name" value="NAD(P)-binding Rossmann-fold domains"/>
    <property type="match status" value="1"/>
</dbReference>
<evidence type="ECO:0000313" key="5">
    <source>
        <dbReference type="EMBL" id="TRW14930.1"/>
    </source>
</evidence>
<accession>A0A552U9P9</accession>
<sequence length="305" mass="31361">MIRFDDRVAIVTGAGAGLGREHALGLAARGAKVVVNDFGGGLDGAGGSSAPAEETVALIEAAGGTAFAHGADVANAEQVADMVDKAMRDWGRVDILVNNAGILRDRTFSKMTLADWDAVVRVHLTGAAVCTLAVWPHMKAANYGRIVMTSSSSGLYGNFGQSNYGAAKMAVIGLMNVLHIEGIKNDIRVNTLAPGAATRMTQDLLPPALIDLMDARSVTPGLLYLVSEDAPSRAILCATAGGFSRTLINETEGIHLDPANCTAEAVAAAWAEISDPAGQKVYENGGAQVMKFVGKAAAAAGISLG</sequence>
<comment type="similarity">
    <text evidence="1 3">Belongs to the short-chain dehydrogenases/reductases (SDR) family.</text>
</comment>
<dbReference type="FunFam" id="3.40.50.720:FF:000084">
    <property type="entry name" value="Short-chain dehydrogenase reductase"/>
    <property type="match status" value="1"/>
</dbReference>
<gene>
    <name evidence="5" type="ORF">FMM06_14815</name>
</gene>
<evidence type="ECO:0000256" key="3">
    <source>
        <dbReference type="RuleBase" id="RU000363"/>
    </source>
</evidence>
<organism evidence="5 6">
    <name type="scientific">Glacieibacterium frigidum</name>
    <dbReference type="NCBI Taxonomy" id="2593303"/>
    <lineage>
        <taxon>Bacteria</taxon>
        <taxon>Pseudomonadati</taxon>
        <taxon>Pseudomonadota</taxon>
        <taxon>Alphaproteobacteria</taxon>
        <taxon>Sphingomonadales</taxon>
        <taxon>Sphingosinicellaceae</taxon>
        <taxon>Glacieibacterium</taxon>
    </lineage>
</organism>
<dbReference type="InterPro" id="IPR057326">
    <property type="entry name" value="KR_dom"/>
</dbReference>
<dbReference type="PROSITE" id="PS00061">
    <property type="entry name" value="ADH_SHORT"/>
    <property type="match status" value="1"/>
</dbReference>
<dbReference type="PANTHER" id="PTHR45024:SF2">
    <property type="entry name" value="SCP2 DOMAIN-CONTAINING PROTEIN"/>
    <property type="match status" value="1"/>
</dbReference>
<evidence type="ECO:0000313" key="6">
    <source>
        <dbReference type="Proteomes" id="UP000317894"/>
    </source>
</evidence>
<dbReference type="InterPro" id="IPR002347">
    <property type="entry name" value="SDR_fam"/>
</dbReference>
<dbReference type="AlphaFoldDB" id="A0A552U9P9"/>
<dbReference type="InterPro" id="IPR051687">
    <property type="entry name" value="Peroxisomal_Beta-Oxidation"/>
</dbReference>
<dbReference type="PANTHER" id="PTHR45024">
    <property type="entry name" value="DEHYDROGENASES, SHORT CHAIN"/>
    <property type="match status" value="1"/>
</dbReference>
<keyword evidence="2" id="KW-0560">Oxidoreductase</keyword>
<dbReference type="SMART" id="SM00822">
    <property type="entry name" value="PKS_KR"/>
    <property type="match status" value="1"/>
</dbReference>
<protein>
    <submittedName>
        <fullName evidence="5">SDR family NAD(P)-dependent oxidoreductase</fullName>
    </submittedName>
</protein>